<protein>
    <submittedName>
        <fullName evidence="2">Uncharacterized protein</fullName>
    </submittedName>
</protein>
<dbReference type="EMBL" id="JAXCGZ010018119">
    <property type="protein sequence ID" value="KAK7067528.1"/>
    <property type="molecule type" value="Genomic_DNA"/>
</dbReference>
<keyword evidence="3" id="KW-1185">Reference proteome</keyword>
<organism evidence="2 3">
    <name type="scientific">Halocaridina rubra</name>
    <name type="common">Hawaiian red shrimp</name>
    <dbReference type="NCBI Taxonomy" id="373956"/>
    <lineage>
        <taxon>Eukaryota</taxon>
        <taxon>Metazoa</taxon>
        <taxon>Ecdysozoa</taxon>
        <taxon>Arthropoda</taxon>
        <taxon>Crustacea</taxon>
        <taxon>Multicrustacea</taxon>
        <taxon>Malacostraca</taxon>
        <taxon>Eumalacostraca</taxon>
        <taxon>Eucarida</taxon>
        <taxon>Decapoda</taxon>
        <taxon>Pleocyemata</taxon>
        <taxon>Caridea</taxon>
        <taxon>Atyoidea</taxon>
        <taxon>Atyidae</taxon>
        <taxon>Halocaridina</taxon>
    </lineage>
</organism>
<evidence type="ECO:0000256" key="1">
    <source>
        <dbReference type="SAM" id="MobiDB-lite"/>
    </source>
</evidence>
<evidence type="ECO:0000313" key="3">
    <source>
        <dbReference type="Proteomes" id="UP001381693"/>
    </source>
</evidence>
<evidence type="ECO:0000313" key="2">
    <source>
        <dbReference type="EMBL" id="KAK7067528.1"/>
    </source>
</evidence>
<dbReference type="AlphaFoldDB" id="A0AAN8WRI1"/>
<feature type="non-terminal residue" evidence="2">
    <location>
        <position position="1"/>
    </location>
</feature>
<dbReference type="Proteomes" id="UP001381693">
    <property type="component" value="Unassembled WGS sequence"/>
</dbReference>
<sequence length="186" mass="20664">KLEDEVERLGTTIRHLEALHAEKEQQLANSLATLSATQGSAPPNHVSQAVYQQEMATLNDKVVSLRQSVIERDRRISEFSERHSEDLATIHEAQIEAQKNTRLLTSTVEDVLKTLESIPDIVSSTPTLKQLFGKLASTEKSNQQQNGNSLNKNVNNKDLNANPQTIIGTSINNKKMSSNIKTETHL</sequence>
<feature type="region of interest" description="Disordered" evidence="1">
    <location>
        <begin position="136"/>
        <end position="186"/>
    </location>
</feature>
<accession>A0AAN8WRI1</accession>
<proteinExistence type="predicted"/>
<comment type="caution">
    <text evidence="2">The sequence shown here is derived from an EMBL/GenBank/DDBJ whole genome shotgun (WGS) entry which is preliminary data.</text>
</comment>
<gene>
    <name evidence="2" type="ORF">SK128_017552</name>
</gene>
<name>A0AAN8WRI1_HALRR</name>
<reference evidence="2 3" key="1">
    <citation type="submission" date="2023-11" db="EMBL/GenBank/DDBJ databases">
        <title>Halocaridina rubra genome assembly.</title>
        <authorList>
            <person name="Smith C."/>
        </authorList>
    </citation>
    <scope>NUCLEOTIDE SEQUENCE [LARGE SCALE GENOMIC DNA]</scope>
    <source>
        <strain evidence="2">EP-1</strain>
        <tissue evidence="2">Whole</tissue>
    </source>
</reference>
<feature type="compositionally biased region" description="Low complexity" evidence="1">
    <location>
        <begin position="146"/>
        <end position="162"/>
    </location>
</feature>
<feature type="compositionally biased region" description="Polar residues" evidence="1">
    <location>
        <begin position="163"/>
        <end position="186"/>
    </location>
</feature>